<dbReference type="InterPro" id="IPR014722">
    <property type="entry name" value="Rib_uL2_dom2"/>
</dbReference>
<evidence type="ECO:0000256" key="3">
    <source>
        <dbReference type="ARBA" id="ARBA00022980"/>
    </source>
</evidence>
<dbReference type="SMART" id="SM01383">
    <property type="entry name" value="Ribosomal_L2"/>
    <property type="match status" value="1"/>
</dbReference>
<comment type="subcellular location">
    <subcellularLocation>
        <location evidence="5">Plastid</location>
        <location evidence="5">Chloroplast</location>
    </subcellularLocation>
</comment>
<sequence length="287" mass="31460">MGKFNNTNKVFSLSTKTCSVTAGTRHKVSADFSELTKSKPEKSLTHGYARKFGRNHRGVKTTRHRGGGHKRVYRQVDFRRSKHNIPARVASIEYDPNRNAHLALLHYEDGDKNYILHVRGLKVGDIVAAGENVPLSIGNTLPLKNIPLGVEIHNVELHPGKGGQFSRSAGSSCQILAKEGEHVTLKMPSGEIRMVLEKCVATIGQVGNVNNNNLCSGKAGRSRWLGRRPHVRGSVMNPVDHPHGGGEGRAPIGRKSPATPWGKVALGSRTRKPNKKGGQLIIRRRKK</sequence>
<accession>A0A4D6C6B4</accession>
<keyword evidence="9" id="KW-0934">Plastid</keyword>
<protein>
    <recommendedName>
        <fullName evidence="5">Large ribosomal subunit protein uL2c</fullName>
    </recommendedName>
</protein>
<dbReference type="InterPro" id="IPR022671">
    <property type="entry name" value="Ribosomal_uL2_CS"/>
</dbReference>
<evidence type="ECO:0000259" key="8">
    <source>
        <dbReference type="SMART" id="SM01383"/>
    </source>
</evidence>
<name>A0A4D6C6B4_9CHLO</name>
<dbReference type="GO" id="GO:0019843">
    <property type="term" value="F:rRNA binding"/>
    <property type="evidence" value="ECO:0007669"/>
    <property type="project" value="UniProtKB-UniRule"/>
</dbReference>
<dbReference type="SUPFAM" id="SSF50249">
    <property type="entry name" value="Nucleic acid-binding proteins"/>
    <property type="match status" value="1"/>
</dbReference>
<dbReference type="PANTHER" id="PTHR13691">
    <property type="entry name" value="RIBOSOMAL PROTEIN L2"/>
    <property type="match status" value="1"/>
</dbReference>
<feature type="region of interest" description="Disordered" evidence="6">
    <location>
        <begin position="233"/>
        <end position="287"/>
    </location>
</feature>
<dbReference type="PIRSF" id="PIRSF002158">
    <property type="entry name" value="Ribosomal_L2"/>
    <property type="match status" value="1"/>
</dbReference>
<dbReference type="InterPro" id="IPR012340">
    <property type="entry name" value="NA-bd_OB-fold"/>
</dbReference>
<dbReference type="InterPro" id="IPR008991">
    <property type="entry name" value="Translation_prot_SH3-like_sf"/>
</dbReference>
<evidence type="ECO:0000259" key="7">
    <source>
        <dbReference type="SMART" id="SM01382"/>
    </source>
</evidence>
<dbReference type="Gene3D" id="2.40.50.140">
    <property type="entry name" value="Nucleic acid-binding proteins"/>
    <property type="match status" value="1"/>
</dbReference>
<evidence type="ECO:0000256" key="2">
    <source>
        <dbReference type="ARBA" id="ARBA00011838"/>
    </source>
</evidence>
<dbReference type="PANTHER" id="PTHR13691:SF5">
    <property type="entry name" value="LARGE RIBOSOMAL SUBUNIT PROTEIN UL2M"/>
    <property type="match status" value="1"/>
</dbReference>
<proteinExistence type="inferred from homology"/>
<dbReference type="InterPro" id="IPR022669">
    <property type="entry name" value="Ribosomal_uL2_C"/>
</dbReference>
<dbReference type="Gene3D" id="2.30.30.30">
    <property type="match status" value="1"/>
</dbReference>
<dbReference type="GO" id="GO:0003735">
    <property type="term" value="F:structural constituent of ribosome"/>
    <property type="evidence" value="ECO:0007669"/>
    <property type="project" value="InterPro"/>
</dbReference>
<evidence type="ECO:0000256" key="4">
    <source>
        <dbReference type="ARBA" id="ARBA00023274"/>
    </source>
</evidence>
<gene>
    <name evidence="5 9" type="primary">rpl2</name>
</gene>
<dbReference type="GO" id="GO:0016740">
    <property type="term" value="F:transferase activity"/>
    <property type="evidence" value="ECO:0007669"/>
    <property type="project" value="InterPro"/>
</dbReference>
<dbReference type="NCBIfam" id="TIGR01171">
    <property type="entry name" value="rplB_bact"/>
    <property type="match status" value="1"/>
</dbReference>
<comment type="subunit">
    <text evidence="2 5">Part of the 50S ribosomal subunit.</text>
</comment>
<dbReference type="InterPro" id="IPR014726">
    <property type="entry name" value="Ribosomal_uL2_dom3"/>
</dbReference>
<keyword evidence="3 5" id="KW-0689">Ribosomal protein</keyword>
<keyword evidence="9" id="KW-0150">Chloroplast</keyword>
<dbReference type="SUPFAM" id="SSF50104">
    <property type="entry name" value="Translation proteins SH3-like domain"/>
    <property type="match status" value="1"/>
</dbReference>
<dbReference type="Pfam" id="PF03947">
    <property type="entry name" value="Ribosomal_L2_C"/>
    <property type="match status" value="1"/>
</dbReference>
<dbReference type="FunFam" id="2.30.30.30:FF:000001">
    <property type="entry name" value="50S ribosomal protein L2"/>
    <property type="match status" value="1"/>
</dbReference>
<geneLocation type="chloroplast" evidence="9"/>
<feature type="domain" description="Large ribosomal subunit protein uL2 C-terminal" evidence="7">
    <location>
        <begin position="135"/>
        <end position="264"/>
    </location>
</feature>
<dbReference type="FunFam" id="4.10.950.10:FF:000001">
    <property type="entry name" value="50S ribosomal protein L2"/>
    <property type="match status" value="1"/>
</dbReference>
<dbReference type="InterPro" id="IPR005880">
    <property type="entry name" value="Ribosomal_uL2_bac/org-type"/>
</dbReference>
<evidence type="ECO:0000313" key="9">
    <source>
        <dbReference type="EMBL" id="QBX98413.1"/>
    </source>
</evidence>
<dbReference type="EMBL" id="MK085997">
    <property type="protein sequence ID" value="QBX98413.1"/>
    <property type="molecule type" value="Genomic_DNA"/>
</dbReference>
<comment type="similarity">
    <text evidence="1 5">Belongs to the universal ribosomal protein uL2 family.</text>
</comment>
<evidence type="ECO:0000256" key="5">
    <source>
        <dbReference type="HAMAP-Rule" id="MF_01320"/>
    </source>
</evidence>
<dbReference type="AlphaFoldDB" id="A0A4D6C6B4"/>
<dbReference type="SMART" id="SM01382">
    <property type="entry name" value="Ribosomal_L2_C"/>
    <property type="match status" value="1"/>
</dbReference>
<dbReference type="GO" id="GO:0009507">
    <property type="term" value="C:chloroplast"/>
    <property type="evidence" value="ECO:0007669"/>
    <property type="project" value="UniProtKB-SubCell"/>
</dbReference>
<dbReference type="Gene3D" id="4.10.950.10">
    <property type="entry name" value="Ribosomal protein L2, domain 3"/>
    <property type="match status" value="1"/>
</dbReference>
<dbReference type="GO" id="GO:0032543">
    <property type="term" value="P:mitochondrial translation"/>
    <property type="evidence" value="ECO:0007669"/>
    <property type="project" value="TreeGrafter"/>
</dbReference>
<evidence type="ECO:0000256" key="1">
    <source>
        <dbReference type="ARBA" id="ARBA00005636"/>
    </source>
</evidence>
<dbReference type="GO" id="GO:0005762">
    <property type="term" value="C:mitochondrial large ribosomal subunit"/>
    <property type="evidence" value="ECO:0007669"/>
    <property type="project" value="TreeGrafter"/>
</dbReference>
<evidence type="ECO:0000256" key="6">
    <source>
        <dbReference type="SAM" id="MobiDB-lite"/>
    </source>
</evidence>
<dbReference type="HAMAP" id="MF_01320_B">
    <property type="entry name" value="Ribosomal_uL2_B"/>
    <property type="match status" value="1"/>
</dbReference>
<organism evidence="9">
    <name type="scientific">Chloropicon sp. RCC4434</name>
    <dbReference type="NCBI Taxonomy" id="2565277"/>
    <lineage>
        <taxon>Eukaryota</taxon>
        <taxon>Viridiplantae</taxon>
        <taxon>Chlorophyta</taxon>
        <taxon>Chloropicophyceae</taxon>
        <taxon>Chloropicales</taxon>
        <taxon>Chloropicaceae</taxon>
        <taxon>Chloropicon</taxon>
    </lineage>
</organism>
<dbReference type="InterPro" id="IPR022666">
    <property type="entry name" value="Ribosomal_uL2_RNA-bd_dom"/>
</dbReference>
<keyword evidence="4 5" id="KW-0687">Ribonucleoprotein</keyword>
<feature type="domain" description="Large ribosomal subunit protein uL2 RNA-binding" evidence="8">
    <location>
        <begin position="53"/>
        <end position="129"/>
    </location>
</feature>
<dbReference type="InterPro" id="IPR002171">
    <property type="entry name" value="Ribosomal_uL2"/>
</dbReference>
<reference evidence="9" key="1">
    <citation type="journal article" date="2019" name="Genome Biol. Evol.">
        <title>Tracing the Evolution of the Plastome and Mitogenome in the Chloropicophyceae Uncovered Convergent tRNA Gene Losses and a Variant Plastid Genetic Code.</title>
        <authorList>
            <person name="Turmel M."/>
            <person name="Dos Santos A.L."/>
            <person name="Otis C."/>
            <person name="Sergerie R."/>
            <person name="Lemieux C."/>
        </authorList>
    </citation>
    <scope>NUCLEOTIDE SEQUENCE</scope>
</reference>
<dbReference type="PROSITE" id="PS00467">
    <property type="entry name" value="RIBOSOMAL_L2"/>
    <property type="match status" value="1"/>
</dbReference>
<dbReference type="Pfam" id="PF00181">
    <property type="entry name" value="Ribosomal_L2_N"/>
    <property type="match status" value="1"/>
</dbReference>